<feature type="signal peptide" evidence="1">
    <location>
        <begin position="1"/>
        <end position="22"/>
    </location>
</feature>
<name>A0ABY8S6V3_9GAMM</name>
<dbReference type="EMBL" id="CP125669">
    <property type="protein sequence ID" value="WHP07071.1"/>
    <property type="molecule type" value="Genomic_DNA"/>
</dbReference>
<feature type="chain" id="PRO_5046094646" evidence="1">
    <location>
        <begin position="23"/>
        <end position="165"/>
    </location>
</feature>
<accession>A0ABY8S6V3</accession>
<keyword evidence="3" id="KW-1185">Reference proteome</keyword>
<evidence type="ECO:0000313" key="2">
    <source>
        <dbReference type="EMBL" id="WHP07071.1"/>
    </source>
</evidence>
<dbReference type="RefSeq" id="WP_283268705.1">
    <property type="nucleotide sequence ID" value="NZ_CP125669.1"/>
</dbReference>
<reference evidence="2 3" key="1">
    <citation type="submission" date="2023-05" db="EMBL/GenBank/DDBJ databases">
        <title>The complete genome of Acinetobacter sp. nov KCTC 92772.</title>
        <authorList>
            <person name="Zhou G."/>
        </authorList>
    </citation>
    <scope>NUCLEOTIDE SEQUENCE [LARGE SCALE GENOMIC DNA]</scope>
    <source>
        <strain evidence="2 3">KCTC 92772</strain>
    </source>
</reference>
<proteinExistence type="predicted"/>
<dbReference type="Proteomes" id="UP001229836">
    <property type="component" value="Chromosome"/>
</dbReference>
<gene>
    <name evidence="2" type="ORF">QLH32_06305</name>
</gene>
<keyword evidence="1" id="KW-0732">Signal</keyword>
<evidence type="ECO:0000313" key="3">
    <source>
        <dbReference type="Proteomes" id="UP001229836"/>
    </source>
</evidence>
<organism evidence="2 3">
    <name type="scientific">Acinetobacter corruptisaponis</name>
    <dbReference type="NCBI Taxonomy" id="3045147"/>
    <lineage>
        <taxon>Bacteria</taxon>
        <taxon>Pseudomonadati</taxon>
        <taxon>Pseudomonadota</taxon>
        <taxon>Gammaproteobacteria</taxon>
        <taxon>Moraxellales</taxon>
        <taxon>Moraxellaceae</taxon>
        <taxon>Acinetobacter</taxon>
    </lineage>
</organism>
<evidence type="ECO:0000256" key="1">
    <source>
        <dbReference type="SAM" id="SignalP"/>
    </source>
</evidence>
<protein>
    <submittedName>
        <fullName evidence="2">Uncharacterized protein</fullName>
    </submittedName>
</protein>
<sequence length="165" mass="18446">MTKILKSLIVSSTLMLCGYTSAATWQDVGTLANGSFPNPTCGNVRLAAPTPNAGVFNYIYPISRYQNQFDLNLDFSNYTIDNLQDFFINVPNNTWNSVYTRYQNVKQKYPNHVTGFKVAVYKNNNNVLVTTSMATLSSGNVVELLGNPINFISSHPYIKIQQLCI</sequence>